<dbReference type="PANTHER" id="PTHR20990:SF1">
    <property type="entry name" value="PEROXISOMAL MEMBRANE PROTEIN 11C"/>
    <property type="match status" value="1"/>
</dbReference>
<evidence type="ECO:0000256" key="1">
    <source>
        <dbReference type="ARBA" id="ARBA00023136"/>
    </source>
</evidence>
<dbReference type="InterPro" id="IPR026510">
    <property type="entry name" value="PEX11C_met"/>
</dbReference>
<gene>
    <name evidence="4" type="ORF">JYU34_004294</name>
</gene>
<dbReference type="Pfam" id="PF05648">
    <property type="entry name" value="PEX11"/>
    <property type="match status" value="2"/>
</dbReference>
<sequence>MSSVTDDICDMLDSYGGRDKVVRLACYSLKLYGCLRGDKGWQKAGSQLSHARMLLRLFDDLPTLMGTLSYGLGKHEPTLTDAALGVLANLVDQLFLPVEKVLWFQELGILKFSPKTAEALDTTSTVLWAAGLYLGLFQTLQSIQRLLWTRDCLQQSEDKCSDAKKKLDVRIMLQFVTAGKLCLDITQAVSCLPAGWLWGERIGATKVAAIATSSSVLSLASYICKLWGSTSGREGLLRASARLVAARSTTRALDDAAVVKTFVQYGLGQKDGPFWGPLGVAGCASTLAYLQVDKLLWLIDCGLVTVSKDTDYKCRVAHKLFWALYSAIGLVRSIRELHKAAEELKSSNRRKCAPARFTQASLFTSKLLCDVIHTVSYLPEGYLWGGRLSMPQASGAATVSAVLALIHHYHAKRLAPVS</sequence>
<proteinExistence type="predicted"/>
<evidence type="ECO:0008006" key="6">
    <source>
        <dbReference type="Google" id="ProtNLM"/>
    </source>
</evidence>
<name>A0ABQ7QXQ9_PLUXY</name>
<keyword evidence="2" id="KW-0576">Peroxisome</keyword>
<evidence type="ECO:0000313" key="5">
    <source>
        <dbReference type="Proteomes" id="UP000823941"/>
    </source>
</evidence>
<reference evidence="4 5" key="1">
    <citation type="submission" date="2021-06" db="EMBL/GenBank/DDBJ databases">
        <title>A haploid diamondback moth (Plutella xylostella L.) genome assembly resolves 31 chromosomes and identifies a diamide resistance mutation.</title>
        <authorList>
            <person name="Ward C.M."/>
            <person name="Perry K.D."/>
            <person name="Baker G."/>
            <person name="Powis K."/>
            <person name="Heckel D.G."/>
            <person name="Baxter S.W."/>
        </authorList>
    </citation>
    <scope>NUCLEOTIDE SEQUENCE [LARGE SCALE GENOMIC DNA]</scope>
    <source>
        <strain evidence="4 5">LV</strain>
        <tissue evidence="4">Single pupa</tissue>
    </source>
</reference>
<keyword evidence="5" id="KW-1185">Reference proteome</keyword>
<comment type="subcellular location">
    <subcellularLocation>
        <location evidence="3">Peroxisome membrane</location>
    </subcellularLocation>
</comment>
<evidence type="ECO:0000256" key="2">
    <source>
        <dbReference type="ARBA" id="ARBA00023140"/>
    </source>
</evidence>
<protein>
    <recommendedName>
        <fullName evidence="6">Peroxisomal membrane protein 11C</fullName>
    </recommendedName>
</protein>
<dbReference type="PANTHER" id="PTHR20990">
    <property type="entry name" value="PEROXISOMAL BIOGENESIS FACTOR 11"/>
    <property type="match status" value="1"/>
</dbReference>
<keyword evidence="1" id="KW-0472">Membrane</keyword>
<dbReference type="InterPro" id="IPR008733">
    <property type="entry name" value="PEX11"/>
</dbReference>
<accession>A0ABQ7QXQ9</accession>
<evidence type="ECO:0000256" key="3">
    <source>
        <dbReference type="ARBA" id="ARBA00046271"/>
    </source>
</evidence>
<dbReference type="Proteomes" id="UP000823941">
    <property type="component" value="Chromosome 6"/>
</dbReference>
<organism evidence="4 5">
    <name type="scientific">Plutella xylostella</name>
    <name type="common">Diamondback moth</name>
    <name type="synonym">Plutella maculipennis</name>
    <dbReference type="NCBI Taxonomy" id="51655"/>
    <lineage>
        <taxon>Eukaryota</taxon>
        <taxon>Metazoa</taxon>
        <taxon>Ecdysozoa</taxon>
        <taxon>Arthropoda</taxon>
        <taxon>Hexapoda</taxon>
        <taxon>Insecta</taxon>
        <taxon>Pterygota</taxon>
        <taxon>Neoptera</taxon>
        <taxon>Endopterygota</taxon>
        <taxon>Lepidoptera</taxon>
        <taxon>Glossata</taxon>
        <taxon>Ditrysia</taxon>
        <taxon>Yponomeutoidea</taxon>
        <taxon>Plutellidae</taxon>
        <taxon>Plutella</taxon>
    </lineage>
</organism>
<comment type="caution">
    <text evidence="4">The sequence shown here is derived from an EMBL/GenBank/DDBJ whole genome shotgun (WGS) entry which is preliminary data.</text>
</comment>
<evidence type="ECO:0000313" key="4">
    <source>
        <dbReference type="EMBL" id="KAG7309794.1"/>
    </source>
</evidence>
<dbReference type="EMBL" id="JAHIBW010000006">
    <property type="protein sequence ID" value="KAG7309794.1"/>
    <property type="molecule type" value="Genomic_DNA"/>
</dbReference>